<dbReference type="EMBL" id="BARS01006402">
    <property type="protein sequence ID" value="GAF68424.1"/>
    <property type="molecule type" value="Genomic_DNA"/>
</dbReference>
<accession>X0RHU2</accession>
<evidence type="ECO:0000313" key="1">
    <source>
        <dbReference type="EMBL" id="GAF68424.1"/>
    </source>
</evidence>
<sequence>VVKVGQAVEGEVIEVNTKYNFSIIDLGVKDDIRSGLLLGVYRRNKLIAKAIVENVYENMSSIIVIDEWIDVQLLAGDTVKLLL</sequence>
<organism evidence="1">
    <name type="scientific">marine sediment metagenome</name>
    <dbReference type="NCBI Taxonomy" id="412755"/>
    <lineage>
        <taxon>unclassified sequences</taxon>
        <taxon>metagenomes</taxon>
        <taxon>ecological metagenomes</taxon>
    </lineage>
</organism>
<comment type="caution">
    <text evidence="1">The sequence shown here is derived from an EMBL/GenBank/DDBJ whole genome shotgun (WGS) entry which is preliminary data.</text>
</comment>
<reference evidence="1" key="1">
    <citation type="journal article" date="2014" name="Front. Microbiol.">
        <title>High frequency of phylogenetically diverse reductive dehalogenase-homologous genes in deep subseafloor sedimentary metagenomes.</title>
        <authorList>
            <person name="Kawai M."/>
            <person name="Futagami T."/>
            <person name="Toyoda A."/>
            <person name="Takaki Y."/>
            <person name="Nishi S."/>
            <person name="Hori S."/>
            <person name="Arai W."/>
            <person name="Tsubouchi T."/>
            <person name="Morono Y."/>
            <person name="Uchiyama I."/>
            <person name="Ito T."/>
            <person name="Fujiyama A."/>
            <person name="Inagaki F."/>
            <person name="Takami H."/>
        </authorList>
    </citation>
    <scope>NUCLEOTIDE SEQUENCE</scope>
    <source>
        <strain evidence="1">Expedition CK06-06</strain>
    </source>
</reference>
<dbReference type="AlphaFoldDB" id="X0RHU2"/>
<proteinExistence type="predicted"/>
<feature type="non-terminal residue" evidence="1">
    <location>
        <position position="1"/>
    </location>
</feature>
<gene>
    <name evidence="1" type="ORF">S01H1_12470</name>
</gene>
<name>X0RHU2_9ZZZZ</name>
<protein>
    <submittedName>
        <fullName evidence="1">Uncharacterized protein</fullName>
    </submittedName>
</protein>